<sequence>MSAAQRAEFDQLKTDIDDFVLGEREVYWLCQTKQSQSKFSNAVLERKLKARSTLRRASMLSGLVNEL</sequence>
<dbReference type="Proteomes" id="UP000672097">
    <property type="component" value="Unassembled WGS sequence"/>
</dbReference>
<accession>A0ABS5DTA6</accession>
<gene>
    <name evidence="1" type="ORF">KAK11_03265</name>
</gene>
<protein>
    <submittedName>
        <fullName evidence="1">Uncharacterized protein</fullName>
    </submittedName>
</protein>
<dbReference type="SUPFAM" id="SSF160379">
    <property type="entry name" value="SP0830-like"/>
    <property type="match status" value="1"/>
</dbReference>
<dbReference type="EMBL" id="JAGQDG010000001">
    <property type="protein sequence ID" value="MBQ0934335.1"/>
    <property type="molecule type" value="Genomic_DNA"/>
</dbReference>
<proteinExistence type="predicted"/>
<name>A0ABS5DTA6_9BURK</name>
<keyword evidence="2" id="KW-1185">Reference proteome</keyword>
<evidence type="ECO:0000313" key="1">
    <source>
        <dbReference type="EMBL" id="MBQ0934335.1"/>
    </source>
</evidence>
<dbReference type="RefSeq" id="WP_210806085.1">
    <property type="nucleotide sequence ID" value="NZ_JAGQDG010000001.1"/>
</dbReference>
<reference evidence="1 2" key="1">
    <citation type="submission" date="2021-04" db="EMBL/GenBank/DDBJ databases">
        <title>The genome sequence of type strain Ideonella paludis KCTC 32238.</title>
        <authorList>
            <person name="Liu Y."/>
        </authorList>
    </citation>
    <scope>NUCLEOTIDE SEQUENCE [LARGE SCALE GENOMIC DNA]</scope>
    <source>
        <strain evidence="1 2">KCTC 32238</strain>
    </source>
</reference>
<evidence type="ECO:0000313" key="2">
    <source>
        <dbReference type="Proteomes" id="UP000672097"/>
    </source>
</evidence>
<organism evidence="1 2">
    <name type="scientific">Ideonella paludis</name>
    <dbReference type="NCBI Taxonomy" id="1233411"/>
    <lineage>
        <taxon>Bacteria</taxon>
        <taxon>Pseudomonadati</taxon>
        <taxon>Pseudomonadota</taxon>
        <taxon>Betaproteobacteria</taxon>
        <taxon>Burkholderiales</taxon>
        <taxon>Sphaerotilaceae</taxon>
        <taxon>Ideonella</taxon>
    </lineage>
</organism>
<comment type="caution">
    <text evidence="1">The sequence shown here is derived from an EMBL/GenBank/DDBJ whole genome shotgun (WGS) entry which is preliminary data.</text>
</comment>